<feature type="compositionally biased region" description="Basic and acidic residues" evidence="1">
    <location>
        <begin position="115"/>
        <end position="128"/>
    </location>
</feature>
<reference evidence="2 3" key="1">
    <citation type="submission" date="2019-02" db="EMBL/GenBank/DDBJ databases">
        <title>Genome sequencing of the rare red list fungi Phellinidium pouzarii.</title>
        <authorList>
            <person name="Buettner E."/>
            <person name="Kellner H."/>
        </authorList>
    </citation>
    <scope>NUCLEOTIDE SEQUENCE [LARGE SCALE GENOMIC DNA]</scope>
    <source>
        <strain evidence="2 3">DSM 108285</strain>
    </source>
</reference>
<dbReference type="EMBL" id="SGPK01000858">
    <property type="protein sequence ID" value="THG96667.1"/>
    <property type="molecule type" value="Genomic_DNA"/>
</dbReference>
<dbReference type="AlphaFoldDB" id="A0A4S4KGK4"/>
<organism evidence="2 3">
    <name type="scientific">Phellinidium pouzarii</name>
    <dbReference type="NCBI Taxonomy" id="167371"/>
    <lineage>
        <taxon>Eukaryota</taxon>
        <taxon>Fungi</taxon>
        <taxon>Dikarya</taxon>
        <taxon>Basidiomycota</taxon>
        <taxon>Agaricomycotina</taxon>
        <taxon>Agaricomycetes</taxon>
        <taxon>Hymenochaetales</taxon>
        <taxon>Hymenochaetaceae</taxon>
        <taxon>Phellinidium</taxon>
    </lineage>
</organism>
<evidence type="ECO:0000256" key="1">
    <source>
        <dbReference type="SAM" id="MobiDB-lite"/>
    </source>
</evidence>
<name>A0A4S4KGK4_9AGAM</name>
<proteinExistence type="predicted"/>
<evidence type="ECO:0000313" key="2">
    <source>
        <dbReference type="EMBL" id="THG96667.1"/>
    </source>
</evidence>
<protein>
    <submittedName>
        <fullName evidence="2">Uncharacterized protein</fullName>
    </submittedName>
</protein>
<comment type="caution">
    <text evidence="2">The sequence shown here is derived from an EMBL/GenBank/DDBJ whole genome shotgun (WGS) entry which is preliminary data.</text>
</comment>
<dbReference type="OrthoDB" id="3304907at2759"/>
<sequence>MPPKYKNGKPMLATPQEILAKVAARTTYEPSIGSVQAAASRPYRMRKTLQAHAVAAMDIPENETTTPVDPDDPLDANAKADNEESQAVIHRASVGKKRSNQQSKGKLQQIPAISRQEKKNNHAQRHLDQIAATDQGEVHKQHVPPSMTWADQKAQVIDANNKRATEITSRKNVF</sequence>
<gene>
    <name evidence="2" type="ORF">EW145_g7741</name>
</gene>
<keyword evidence="3" id="KW-1185">Reference proteome</keyword>
<dbReference type="Proteomes" id="UP000308199">
    <property type="component" value="Unassembled WGS sequence"/>
</dbReference>
<evidence type="ECO:0000313" key="3">
    <source>
        <dbReference type="Proteomes" id="UP000308199"/>
    </source>
</evidence>
<accession>A0A4S4KGK4</accession>
<feature type="region of interest" description="Disordered" evidence="1">
    <location>
        <begin position="57"/>
        <end position="151"/>
    </location>
</feature>